<reference evidence="2" key="1">
    <citation type="journal article" date="2012" name="Appl. Environ. Microbiol.">
        <title>Proteogenomic Elucidation of the Initial Steps in the Benzene Degradation Pathway of a Novel Halophile, Arhodomonas sp. Strain Rozel, Isolated from a Hypersaline Environment.</title>
        <authorList>
            <person name="Dalvi S."/>
            <person name="Azetsu S."/>
            <person name="Patrauchan M.A."/>
            <person name="Aktas D.F."/>
            <person name="Fathepure B.Z."/>
        </authorList>
    </citation>
    <scope>NUCLEOTIDE SEQUENCE</scope>
    <source>
        <strain evidence="2">Seminole</strain>
    </source>
</reference>
<evidence type="ECO:0000313" key="2">
    <source>
        <dbReference type="EMBL" id="AFP97337.1"/>
    </source>
</evidence>
<dbReference type="EMBL" id="JX311716">
    <property type="protein sequence ID" value="AFP97337.1"/>
    <property type="molecule type" value="Genomic_DNA"/>
</dbReference>
<dbReference type="PANTHER" id="PTHR34309:SF1">
    <property type="entry name" value="PROTEIN GLCG"/>
    <property type="match status" value="1"/>
</dbReference>
<name>J7H9G7_9GAMM</name>
<organism evidence="2">
    <name type="scientific">Arhodomonas sp. Seminole</name>
    <dbReference type="NCBI Taxonomy" id="1204713"/>
    <lineage>
        <taxon>Bacteria</taxon>
        <taxon>Pseudomonadati</taxon>
        <taxon>Pseudomonadota</taxon>
        <taxon>Gammaproteobacteria</taxon>
        <taxon>Chromatiales</taxon>
        <taxon>Ectothiorhodospiraceae</taxon>
        <taxon>Arhodomonas</taxon>
    </lineage>
</organism>
<sequence>MRKTVTQHGIHWEAAHASARGAVKQAEALGIRINVAVCDAAGTPMAFLRMPGAPLHSITIAEDKAYTAAGFGLSTADWDQVVGGNQALRDGLSQRPRLVMLGGGLPVTAEGERIGGIGVSGGSEEEDERCGRAGLAAAGLE</sequence>
<dbReference type="AlphaFoldDB" id="J7H9G7"/>
<dbReference type="SUPFAM" id="SSF143744">
    <property type="entry name" value="GlcG-like"/>
    <property type="match status" value="1"/>
</dbReference>
<dbReference type="Pfam" id="PF03928">
    <property type="entry name" value="HbpS-like"/>
    <property type="match status" value="1"/>
</dbReference>
<feature type="region of interest" description="Disordered" evidence="1">
    <location>
        <begin position="118"/>
        <end position="141"/>
    </location>
</feature>
<proteinExistence type="predicted"/>
<accession>J7H9G7</accession>
<evidence type="ECO:0008006" key="3">
    <source>
        <dbReference type="Google" id="ProtNLM"/>
    </source>
</evidence>
<evidence type="ECO:0000256" key="1">
    <source>
        <dbReference type="SAM" id="MobiDB-lite"/>
    </source>
</evidence>
<dbReference type="InterPro" id="IPR005624">
    <property type="entry name" value="PduO/GlcC-like"/>
</dbReference>
<dbReference type="Gene3D" id="3.30.450.150">
    <property type="entry name" value="Haem-degrading domain"/>
    <property type="match status" value="1"/>
</dbReference>
<dbReference type="PANTHER" id="PTHR34309">
    <property type="entry name" value="SLR1406 PROTEIN"/>
    <property type="match status" value="1"/>
</dbReference>
<protein>
    <recommendedName>
        <fullName evidence="3">Cobalamin adenosyltransferase</fullName>
    </recommendedName>
</protein>
<dbReference type="InterPro" id="IPR038084">
    <property type="entry name" value="PduO/GlcC-like_sf"/>
</dbReference>
<dbReference type="InterPro" id="IPR052517">
    <property type="entry name" value="GlcG_carb_metab_protein"/>
</dbReference>